<dbReference type="InterPro" id="IPR011042">
    <property type="entry name" value="6-blade_b-propeller_TolB-like"/>
</dbReference>
<accession>A0AAV5AMF7</accession>
<dbReference type="Pfam" id="PF00326">
    <property type="entry name" value="Peptidase_S9"/>
    <property type="match status" value="1"/>
</dbReference>
<comment type="caution">
    <text evidence="7">The sequence shown here is derived from an EMBL/GenBank/DDBJ whole genome shotgun (WGS) entry which is preliminary data.</text>
</comment>
<proteinExistence type="inferred from homology"/>
<dbReference type="GO" id="GO:0004252">
    <property type="term" value="F:serine-type endopeptidase activity"/>
    <property type="evidence" value="ECO:0007669"/>
    <property type="project" value="TreeGrafter"/>
</dbReference>
<evidence type="ECO:0000256" key="5">
    <source>
        <dbReference type="SAM" id="MobiDB-lite"/>
    </source>
</evidence>
<name>A0AAV5AMF7_9AGAM</name>
<sequence length="700" mass="77258">MAFTPQNVSSAVTLSSIALSSDGDKLVYRVSELKTGGKQQKASLWYASDLFKDDKVETSQITSGQFNDRQPSWHPDSKTIYFLSDRTKEEGGGPTQIYKLKVTGPGEPSIIDSCFKEKKRGVEDFKISPDGKYIAFTSPVEPSPEEEKKEAEKDDPDVWGDTKCIEANAHLNIYTISTGETKTLVDSGHVYLFSWSPDSKTLAYGLATRSDLDALYEQTTLNTISILPGSSPTVLRSFEVSPPDDLIWPLSQSDIYFLGTYHPGRLIDATVVNRLTISGRSSAQNEISNFYAGTTEDAENFLNIGKGEIAVRIANGINTRVDILNSEGRLFVLYDAKGIESLTGYDVKKLDDTYTFVCIRNSGPRKEPANIWVGRAKKDETLNMKSISSHSPWTSSHKIGAVERFDWKGKDGMNLDGLVWFPEGLDSSKVKTPLPTVVHIHGGPYSRDTPRYSTSIFVWENMLSENGYLVLLPNYRGSSGRGSEFARAAHQGMGTIEWSDIDLMVDEAIKRGLADPNKLGIGGWSQGGFLTAWGVSQTKSKFKCAVMGAGVSDWGTMSTESDAIQFEEALSGASPWLGSGARLAGDPIRHAKDIETAFLIVHGQNDLRVPVGQASGFHRALRRVSKYPARHTLVTYPREPHGFVEKKHGEDLLKQVLGHFEMWLNLGNLWNRKNQALSGHTYYNPPDAKNRRTDGPASNT</sequence>
<dbReference type="InterPro" id="IPR001375">
    <property type="entry name" value="Peptidase_S9_cat"/>
</dbReference>
<evidence type="ECO:0000256" key="4">
    <source>
        <dbReference type="ARBA" id="ARBA00032829"/>
    </source>
</evidence>
<feature type="region of interest" description="Disordered" evidence="5">
    <location>
        <begin position="679"/>
        <end position="700"/>
    </location>
</feature>
<evidence type="ECO:0000313" key="7">
    <source>
        <dbReference type="EMBL" id="GJJ15600.1"/>
    </source>
</evidence>
<dbReference type="SUPFAM" id="SSF53474">
    <property type="entry name" value="alpha/beta-Hydrolases"/>
    <property type="match status" value="1"/>
</dbReference>
<dbReference type="GO" id="GO:0006508">
    <property type="term" value="P:proteolysis"/>
    <property type="evidence" value="ECO:0007669"/>
    <property type="project" value="InterPro"/>
</dbReference>
<dbReference type="Gene3D" id="3.40.50.1820">
    <property type="entry name" value="alpha/beta hydrolase"/>
    <property type="match status" value="1"/>
</dbReference>
<evidence type="ECO:0000256" key="3">
    <source>
        <dbReference type="ARBA" id="ARBA00022825"/>
    </source>
</evidence>
<protein>
    <recommendedName>
        <fullName evidence="4">Dipeptidyl-peptidase V</fullName>
    </recommendedName>
</protein>
<gene>
    <name evidence="7" type="ORF">Clacol_009878</name>
</gene>
<evidence type="ECO:0000256" key="1">
    <source>
        <dbReference type="ARBA" id="ARBA00010040"/>
    </source>
</evidence>
<evidence type="ECO:0000256" key="2">
    <source>
        <dbReference type="ARBA" id="ARBA00022801"/>
    </source>
</evidence>
<feature type="domain" description="Peptidase S9 prolyl oligopeptidase catalytic" evidence="6">
    <location>
        <begin position="462"/>
        <end position="665"/>
    </location>
</feature>
<dbReference type="SUPFAM" id="SSF69304">
    <property type="entry name" value="Tricorn protease N-terminal domain"/>
    <property type="match status" value="1"/>
</dbReference>
<keyword evidence="8" id="KW-1185">Reference proteome</keyword>
<dbReference type="EMBL" id="BPWL01000011">
    <property type="protein sequence ID" value="GJJ15600.1"/>
    <property type="molecule type" value="Genomic_DNA"/>
</dbReference>
<evidence type="ECO:0000313" key="8">
    <source>
        <dbReference type="Proteomes" id="UP001050691"/>
    </source>
</evidence>
<dbReference type="Pfam" id="PF07676">
    <property type="entry name" value="PD40"/>
    <property type="match status" value="2"/>
</dbReference>
<dbReference type="Gene3D" id="2.120.10.30">
    <property type="entry name" value="TolB, C-terminal domain"/>
    <property type="match status" value="1"/>
</dbReference>
<feature type="region of interest" description="Disordered" evidence="5">
    <location>
        <begin position="136"/>
        <end position="159"/>
    </location>
</feature>
<dbReference type="PANTHER" id="PTHR42776:SF27">
    <property type="entry name" value="DIPEPTIDYL PEPTIDASE FAMILY MEMBER 6"/>
    <property type="match status" value="1"/>
</dbReference>
<comment type="similarity">
    <text evidence="1">Belongs to the peptidase S9C family.</text>
</comment>
<keyword evidence="2" id="KW-0378">Hydrolase</keyword>
<organism evidence="7 8">
    <name type="scientific">Clathrus columnatus</name>
    <dbReference type="NCBI Taxonomy" id="1419009"/>
    <lineage>
        <taxon>Eukaryota</taxon>
        <taxon>Fungi</taxon>
        <taxon>Dikarya</taxon>
        <taxon>Basidiomycota</taxon>
        <taxon>Agaricomycotina</taxon>
        <taxon>Agaricomycetes</taxon>
        <taxon>Phallomycetidae</taxon>
        <taxon>Phallales</taxon>
        <taxon>Clathraceae</taxon>
        <taxon>Clathrus</taxon>
    </lineage>
</organism>
<reference evidence="7" key="1">
    <citation type="submission" date="2021-10" db="EMBL/GenBank/DDBJ databases">
        <title>De novo Genome Assembly of Clathrus columnatus (Basidiomycota, Fungi) Using Illumina and Nanopore Sequence Data.</title>
        <authorList>
            <person name="Ogiso-Tanaka E."/>
            <person name="Itagaki H."/>
            <person name="Hosoya T."/>
            <person name="Hosaka K."/>
        </authorList>
    </citation>
    <scope>NUCLEOTIDE SEQUENCE</scope>
    <source>
        <strain evidence="7">MO-923</strain>
    </source>
</reference>
<dbReference type="InterPro" id="IPR029058">
    <property type="entry name" value="AB_hydrolase_fold"/>
</dbReference>
<evidence type="ECO:0000259" key="6">
    <source>
        <dbReference type="Pfam" id="PF00326"/>
    </source>
</evidence>
<dbReference type="AlphaFoldDB" id="A0AAV5AMF7"/>
<keyword evidence="3" id="KW-0645">Protease</keyword>
<dbReference type="InterPro" id="IPR011659">
    <property type="entry name" value="WD40"/>
</dbReference>
<dbReference type="PANTHER" id="PTHR42776">
    <property type="entry name" value="SERINE PEPTIDASE S9 FAMILY MEMBER"/>
    <property type="match status" value="1"/>
</dbReference>
<dbReference type="Proteomes" id="UP001050691">
    <property type="component" value="Unassembled WGS sequence"/>
</dbReference>
<keyword evidence="3" id="KW-0720">Serine protease</keyword>